<dbReference type="Pfam" id="PF13466">
    <property type="entry name" value="STAS_2"/>
    <property type="match status" value="1"/>
</dbReference>
<accession>A0A1H3QQM5</accession>
<dbReference type="InterPro" id="IPR002645">
    <property type="entry name" value="STAS_dom"/>
</dbReference>
<evidence type="ECO:0000313" key="3">
    <source>
        <dbReference type="Proteomes" id="UP000242415"/>
    </source>
</evidence>
<dbReference type="CDD" id="cd07043">
    <property type="entry name" value="STAS_anti-anti-sigma_factors"/>
    <property type="match status" value="1"/>
</dbReference>
<gene>
    <name evidence="2" type="ORF">SAMN05444365_10665</name>
</gene>
<evidence type="ECO:0000259" key="1">
    <source>
        <dbReference type="PROSITE" id="PS50801"/>
    </source>
</evidence>
<evidence type="ECO:0000313" key="2">
    <source>
        <dbReference type="EMBL" id="SDZ15630.1"/>
    </source>
</evidence>
<dbReference type="EMBL" id="FNPH01000006">
    <property type="protein sequence ID" value="SDZ15630.1"/>
    <property type="molecule type" value="Genomic_DNA"/>
</dbReference>
<reference evidence="3" key="1">
    <citation type="submission" date="2016-10" db="EMBL/GenBank/DDBJ databases">
        <authorList>
            <person name="Varghese N."/>
            <person name="Submissions S."/>
        </authorList>
    </citation>
    <scope>NUCLEOTIDE SEQUENCE [LARGE SCALE GENOMIC DNA]</scope>
    <source>
        <strain evidence="3">DSM 45245</strain>
    </source>
</reference>
<proteinExistence type="predicted"/>
<dbReference type="AlphaFoldDB" id="A0A1H3QQM5"/>
<dbReference type="InterPro" id="IPR058548">
    <property type="entry name" value="MlaB-like_STAS"/>
</dbReference>
<keyword evidence="3" id="KW-1185">Reference proteome</keyword>
<dbReference type="SUPFAM" id="SSF52091">
    <property type="entry name" value="SpoIIaa-like"/>
    <property type="match status" value="1"/>
</dbReference>
<name>A0A1H3QQM5_9ACTN</name>
<dbReference type="GO" id="GO:0043856">
    <property type="term" value="F:anti-sigma factor antagonist activity"/>
    <property type="evidence" value="ECO:0007669"/>
    <property type="project" value="TreeGrafter"/>
</dbReference>
<dbReference type="PANTHER" id="PTHR33495">
    <property type="entry name" value="ANTI-SIGMA FACTOR ANTAGONIST TM_1081-RELATED-RELATED"/>
    <property type="match status" value="1"/>
</dbReference>
<feature type="domain" description="STAS" evidence="1">
    <location>
        <begin position="3"/>
        <end position="96"/>
    </location>
</feature>
<dbReference type="Gene3D" id="3.30.750.24">
    <property type="entry name" value="STAS domain"/>
    <property type="match status" value="1"/>
</dbReference>
<dbReference type="Proteomes" id="UP000242415">
    <property type="component" value="Unassembled WGS sequence"/>
</dbReference>
<dbReference type="PROSITE" id="PS50801">
    <property type="entry name" value="STAS"/>
    <property type="match status" value="1"/>
</dbReference>
<organism evidence="2 3">
    <name type="scientific">Micromonospora pattaloongensis</name>
    <dbReference type="NCBI Taxonomy" id="405436"/>
    <lineage>
        <taxon>Bacteria</taxon>
        <taxon>Bacillati</taxon>
        <taxon>Actinomycetota</taxon>
        <taxon>Actinomycetes</taxon>
        <taxon>Micromonosporales</taxon>
        <taxon>Micromonosporaceae</taxon>
        <taxon>Micromonospora</taxon>
    </lineage>
</organism>
<dbReference type="STRING" id="405436.SAMN05444365_10665"/>
<sequence>MHLVINASEVGPTLRLTLAGGIGLATADRLRDAVAAALASSAPKQIALDFARVSFIDSAGISTLVACHRSAAVAGTVLRLENVSPVMRRRLWATGLPFGASAAPPGQPQP</sequence>
<dbReference type="PANTHER" id="PTHR33495:SF2">
    <property type="entry name" value="ANTI-SIGMA FACTOR ANTAGONIST TM_1081-RELATED"/>
    <property type="match status" value="1"/>
</dbReference>
<dbReference type="RefSeq" id="WP_091558448.1">
    <property type="nucleotide sequence ID" value="NZ_FNPH01000006.1"/>
</dbReference>
<dbReference type="OrthoDB" id="3386179at2"/>
<dbReference type="InterPro" id="IPR036513">
    <property type="entry name" value="STAS_dom_sf"/>
</dbReference>
<protein>
    <submittedName>
        <fullName evidence="2">Anti-anti-sigma factor</fullName>
    </submittedName>
</protein>